<feature type="compositionally biased region" description="Basic residues" evidence="2">
    <location>
        <begin position="1"/>
        <end position="11"/>
    </location>
</feature>
<dbReference type="GO" id="GO:0003677">
    <property type="term" value="F:DNA binding"/>
    <property type="evidence" value="ECO:0007669"/>
    <property type="project" value="UniProtKB-KW"/>
</dbReference>
<feature type="domain" description="HTH luxR-type" evidence="3">
    <location>
        <begin position="223"/>
        <end position="288"/>
    </location>
</feature>
<dbReference type="EMBL" id="SPAZ01000186">
    <property type="protein sequence ID" value="TQE31044.1"/>
    <property type="molecule type" value="Genomic_DNA"/>
</dbReference>
<evidence type="ECO:0000313" key="4">
    <source>
        <dbReference type="EMBL" id="TQE31044.1"/>
    </source>
</evidence>
<dbReference type="PRINTS" id="PR00038">
    <property type="entry name" value="HTHLUXR"/>
</dbReference>
<dbReference type="Proteomes" id="UP000318720">
    <property type="component" value="Unassembled WGS sequence"/>
</dbReference>
<dbReference type="AlphaFoldDB" id="A0AAE8W091"/>
<evidence type="ECO:0000256" key="2">
    <source>
        <dbReference type="SAM" id="MobiDB-lite"/>
    </source>
</evidence>
<proteinExistence type="predicted"/>
<evidence type="ECO:0000256" key="1">
    <source>
        <dbReference type="ARBA" id="ARBA00023125"/>
    </source>
</evidence>
<feature type="region of interest" description="Disordered" evidence="2">
    <location>
        <begin position="1"/>
        <end position="80"/>
    </location>
</feature>
<dbReference type="Pfam" id="PF00196">
    <property type="entry name" value="GerE"/>
    <property type="match status" value="1"/>
</dbReference>
<evidence type="ECO:0000259" key="3">
    <source>
        <dbReference type="PROSITE" id="PS50043"/>
    </source>
</evidence>
<dbReference type="CDD" id="cd06170">
    <property type="entry name" value="LuxR_C_like"/>
    <property type="match status" value="1"/>
</dbReference>
<dbReference type="SMART" id="SM00421">
    <property type="entry name" value="HTH_LUXR"/>
    <property type="match status" value="1"/>
</dbReference>
<comment type="caution">
    <text evidence="4">The sequence shown here is derived from an EMBL/GenBank/DDBJ whole genome shotgun (WGS) entry which is preliminary data.</text>
</comment>
<accession>A0AAE8W091</accession>
<protein>
    <submittedName>
        <fullName evidence="4">DNA-binding response regulator</fullName>
    </submittedName>
</protein>
<reference evidence="4 5" key="1">
    <citation type="submission" date="2019-03" db="EMBL/GenBank/DDBJ databases">
        <title>Comparative genomic analyses of the sweetpotato soil rot pathogen, Streptomyces ipomoeae.</title>
        <authorList>
            <person name="Ruschel Soares N."/>
            <person name="Badger J.H."/>
            <person name="Huguet-Tapia J.C."/>
            <person name="Clark C.A."/>
            <person name="Pettis G.S."/>
        </authorList>
    </citation>
    <scope>NUCLEOTIDE SEQUENCE [LARGE SCALE GENOMIC DNA]</scope>
    <source>
        <strain evidence="4 5">88-35</strain>
    </source>
</reference>
<dbReference type="PROSITE" id="PS00622">
    <property type="entry name" value="HTH_LUXR_1"/>
    <property type="match status" value="1"/>
</dbReference>
<dbReference type="PANTHER" id="PTHR43214">
    <property type="entry name" value="TWO-COMPONENT RESPONSE REGULATOR"/>
    <property type="match status" value="1"/>
</dbReference>
<name>A0AAE8W091_9ACTN</name>
<keyword evidence="1 4" id="KW-0238">DNA-binding</keyword>
<dbReference type="SUPFAM" id="SSF46894">
    <property type="entry name" value="C-terminal effector domain of the bipartite response regulators"/>
    <property type="match status" value="1"/>
</dbReference>
<dbReference type="GO" id="GO:0006355">
    <property type="term" value="P:regulation of DNA-templated transcription"/>
    <property type="evidence" value="ECO:0007669"/>
    <property type="project" value="InterPro"/>
</dbReference>
<feature type="compositionally biased region" description="Low complexity" evidence="2">
    <location>
        <begin position="12"/>
        <end position="65"/>
    </location>
</feature>
<evidence type="ECO:0000313" key="5">
    <source>
        <dbReference type="Proteomes" id="UP000318720"/>
    </source>
</evidence>
<organism evidence="4 5">
    <name type="scientific">Streptomyces ipomoeae</name>
    <dbReference type="NCBI Taxonomy" id="103232"/>
    <lineage>
        <taxon>Bacteria</taxon>
        <taxon>Bacillati</taxon>
        <taxon>Actinomycetota</taxon>
        <taxon>Actinomycetes</taxon>
        <taxon>Kitasatosporales</taxon>
        <taxon>Streptomycetaceae</taxon>
        <taxon>Streptomyces</taxon>
    </lineage>
</organism>
<dbReference type="PROSITE" id="PS50043">
    <property type="entry name" value="HTH_LUXR_2"/>
    <property type="match status" value="1"/>
</dbReference>
<sequence>MRSPRHVRTSKHGSAQHSSSQHGSAQHSSSQHGSAQHSSSQHGSAQHSSSQHGSAQHGSAQHGSSEYGLSQPVGSASATPSRGLSVALACAQGAWPHHDWPAPDDPYVRRVLHLTPPYRGLQDSGADVVVLRCEDPSVSFAELLKAMGDMSAPVIVVTPRRDSEAVVEAFRGGAGYLVEGDYCTCMLSSAVMAATVGHTYLSPTACAALRDAAQGMPGNGQATEQLRALLSPRERQIMELLSTGLGAQEIGLRLTLSEKTVRNNLSNIYAKLDVRGSTEAVLRWLGATSAVRV</sequence>
<dbReference type="Gene3D" id="3.40.50.2300">
    <property type="match status" value="1"/>
</dbReference>
<gene>
    <name evidence="4" type="ORF">Sipo8835_22695</name>
</gene>
<dbReference type="InterPro" id="IPR000792">
    <property type="entry name" value="Tscrpt_reg_LuxR_C"/>
</dbReference>
<dbReference type="InterPro" id="IPR039420">
    <property type="entry name" value="WalR-like"/>
</dbReference>
<dbReference type="RefSeq" id="WP_141583447.1">
    <property type="nucleotide sequence ID" value="NZ_SPAZ01000186.1"/>
</dbReference>
<dbReference type="InterPro" id="IPR016032">
    <property type="entry name" value="Sig_transdc_resp-reg_C-effctor"/>
</dbReference>